<protein>
    <submittedName>
        <fullName evidence="1">Uncharacterized protein</fullName>
    </submittedName>
</protein>
<keyword evidence="2" id="KW-1185">Reference proteome</keyword>
<name>A0A239P4L4_9ACTN</name>
<accession>A0A239P4L4</accession>
<reference evidence="1 2" key="1">
    <citation type="submission" date="2017-06" db="EMBL/GenBank/DDBJ databases">
        <authorList>
            <person name="Kim H.J."/>
            <person name="Triplett B.A."/>
        </authorList>
    </citation>
    <scope>NUCLEOTIDE SEQUENCE [LARGE SCALE GENOMIC DNA]</scope>
    <source>
        <strain evidence="1 2">CGMCC 4.2132</strain>
    </source>
</reference>
<dbReference type="Proteomes" id="UP000198282">
    <property type="component" value="Unassembled WGS sequence"/>
</dbReference>
<dbReference type="RefSeq" id="WP_089213150.1">
    <property type="nucleotide sequence ID" value="NZ_FZOD01000084.1"/>
</dbReference>
<gene>
    <name evidence="1" type="ORF">SAMN05216276_108430</name>
</gene>
<evidence type="ECO:0000313" key="1">
    <source>
        <dbReference type="EMBL" id="SNT61578.1"/>
    </source>
</evidence>
<organism evidence="1 2">
    <name type="scientific">Streptosporangium subroseum</name>
    <dbReference type="NCBI Taxonomy" id="106412"/>
    <lineage>
        <taxon>Bacteria</taxon>
        <taxon>Bacillati</taxon>
        <taxon>Actinomycetota</taxon>
        <taxon>Actinomycetes</taxon>
        <taxon>Streptosporangiales</taxon>
        <taxon>Streptosporangiaceae</taxon>
        <taxon>Streptosporangium</taxon>
    </lineage>
</organism>
<proteinExistence type="predicted"/>
<evidence type="ECO:0000313" key="2">
    <source>
        <dbReference type="Proteomes" id="UP000198282"/>
    </source>
</evidence>
<dbReference type="EMBL" id="FZOD01000084">
    <property type="protein sequence ID" value="SNT61578.1"/>
    <property type="molecule type" value="Genomic_DNA"/>
</dbReference>
<dbReference type="OrthoDB" id="3530961at2"/>
<sequence length="115" mass="12513">MTDTNHRTAMVKGLHDLAAFLEANPKVPVPRHGVTILYFPKRDTDAEMIIEVDRIATLLGTVTDPDDLVHGHYKACLAFGPVSYEALAILAARRAQHEADVSYSGCVVPDTTNAL</sequence>
<dbReference type="AlphaFoldDB" id="A0A239P4L4"/>